<comment type="pathway">
    <text evidence="2">Polyol metabolism; glycerol degradation via glycerol kinase pathway; sn-glycerol 3-phosphate from glycerol: step 1/1.</text>
</comment>
<evidence type="ECO:0000256" key="11">
    <source>
        <dbReference type="ARBA" id="ARBA00045165"/>
    </source>
</evidence>
<dbReference type="GO" id="GO:0004370">
    <property type="term" value="F:glycerol kinase activity"/>
    <property type="evidence" value="ECO:0007669"/>
    <property type="project" value="UniProtKB-EC"/>
</dbReference>
<evidence type="ECO:0000256" key="6">
    <source>
        <dbReference type="ARBA" id="ARBA00022679"/>
    </source>
</evidence>
<evidence type="ECO:0000256" key="2">
    <source>
        <dbReference type="ARBA" id="ARBA00005190"/>
    </source>
</evidence>
<evidence type="ECO:0000259" key="15">
    <source>
        <dbReference type="Pfam" id="PF02782"/>
    </source>
</evidence>
<dbReference type="InterPro" id="IPR018484">
    <property type="entry name" value="FGGY_N"/>
</dbReference>
<dbReference type="AlphaFoldDB" id="A0A152A501"/>
<comment type="similarity">
    <text evidence="3 13">Belongs to the FGGY kinase family.</text>
</comment>
<keyword evidence="5" id="KW-0963">Cytoplasm</keyword>
<accession>A0A152A501</accession>
<evidence type="ECO:0000259" key="14">
    <source>
        <dbReference type="Pfam" id="PF00370"/>
    </source>
</evidence>
<evidence type="ECO:0000256" key="1">
    <source>
        <dbReference type="ARBA" id="ARBA00004496"/>
    </source>
</evidence>
<name>A0A152A501_TIELA</name>
<dbReference type="PANTHER" id="PTHR10196:SF68">
    <property type="entry name" value="GLYCEROL KINASE 5-RELATED"/>
    <property type="match status" value="1"/>
</dbReference>
<evidence type="ECO:0000313" key="16">
    <source>
        <dbReference type="EMBL" id="KYR01310.1"/>
    </source>
</evidence>
<proteinExistence type="inferred from homology"/>
<dbReference type="InterPro" id="IPR037444">
    <property type="entry name" value="GK5"/>
</dbReference>
<dbReference type="Proteomes" id="UP000076078">
    <property type="component" value="Unassembled WGS sequence"/>
</dbReference>
<dbReference type="InterPro" id="IPR043129">
    <property type="entry name" value="ATPase_NBD"/>
</dbReference>
<protein>
    <recommendedName>
        <fullName evidence="12">Glycerol kinase 5</fullName>
        <ecNumber evidence="4">2.7.1.30</ecNumber>
    </recommendedName>
    <alternativeName>
        <fullName evidence="10">ATP:glycerol 3-phosphotransferase 5</fullName>
    </alternativeName>
</protein>
<keyword evidence="8 13" id="KW-0418">Kinase</keyword>
<reference evidence="16 17" key="1">
    <citation type="submission" date="2015-12" db="EMBL/GenBank/DDBJ databases">
        <title>Dictyostelia acquired genes for synthesis and detection of signals that induce cell-type specialization by lateral gene transfer from prokaryotes.</title>
        <authorList>
            <person name="Gloeckner G."/>
            <person name="Schaap P."/>
        </authorList>
    </citation>
    <scope>NUCLEOTIDE SEQUENCE [LARGE SCALE GENOMIC DNA]</scope>
    <source>
        <strain evidence="16 17">TK</strain>
    </source>
</reference>
<dbReference type="FunCoup" id="A0A152A501">
    <property type="interactions" value="28"/>
</dbReference>
<keyword evidence="9" id="KW-0067">ATP-binding</keyword>
<dbReference type="GO" id="GO:0046167">
    <property type="term" value="P:glycerol-3-phosphate biosynthetic process"/>
    <property type="evidence" value="ECO:0007669"/>
    <property type="project" value="TreeGrafter"/>
</dbReference>
<dbReference type="OrthoDB" id="6278781at2759"/>
<dbReference type="GO" id="GO:0005524">
    <property type="term" value="F:ATP binding"/>
    <property type="evidence" value="ECO:0007669"/>
    <property type="project" value="UniProtKB-KW"/>
</dbReference>
<dbReference type="UniPathway" id="UPA00618">
    <property type="reaction ID" value="UER00672"/>
</dbReference>
<evidence type="ECO:0000256" key="8">
    <source>
        <dbReference type="ARBA" id="ARBA00022777"/>
    </source>
</evidence>
<dbReference type="Gene3D" id="3.30.420.40">
    <property type="match status" value="2"/>
</dbReference>
<dbReference type="PANTHER" id="PTHR10196">
    <property type="entry name" value="SUGAR KINASE"/>
    <property type="match status" value="1"/>
</dbReference>
<dbReference type="Pfam" id="PF02782">
    <property type="entry name" value="FGGY_C"/>
    <property type="match status" value="1"/>
</dbReference>
<keyword evidence="6 13" id="KW-0808">Transferase</keyword>
<dbReference type="InterPro" id="IPR018483">
    <property type="entry name" value="Carb_kinase_FGGY_CS"/>
</dbReference>
<organism evidence="16 17">
    <name type="scientific">Tieghemostelium lacteum</name>
    <name type="common">Slime mold</name>
    <name type="synonym">Dictyostelium lacteum</name>
    <dbReference type="NCBI Taxonomy" id="361077"/>
    <lineage>
        <taxon>Eukaryota</taxon>
        <taxon>Amoebozoa</taxon>
        <taxon>Evosea</taxon>
        <taxon>Eumycetozoa</taxon>
        <taxon>Dictyostelia</taxon>
        <taxon>Dictyosteliales</taxon>
        <taxon>Raperosteliaceae</taxon>
        <taxon>Tieghemostelium</taxon>
    </lineage>
</organism>
<dbReference type="GO" id="GO:0005739">
    <property type="term" value="C:mitochondrion"/>
    <property type="evidence" value="ECO:0007669"/>
    <property type="project" value="TreeGrafter"/>
</dbReference>
<evidence type="ECO:0000256" key="3">
    <source>
        <dbReference type="ARBA" id="ARBA00009156"/>
    </source>
</evidence>
<feature type="domain" description="Carbohydrate kinase FGGY C-terminal" evidence="15">
    <location>
        <begin position="293"/>
        <end position="476"/>
    </location>
</feature>
<gene>
    <name evidence="16" type="ORF">DLAC_02030</name>
</gene>
<dbReference type="FunFam" id="3.30.420.40:FF:000102">
    <property type="entry name" value="Putative glycerol kinase 5"/>
    <property type="match status" value="1"/>
</dbReference>
<feature type="domain" description="Carbohydrate kinase FGGY N-terminal" evidence="14">
    <location>
        <begin position="15"/>
        <end position="282"/>
    </location>
</feature>
<dbReference type="FunFam" id="3.30.420.40:FF:000104">
    <property type="entry name" value="putative glycerol kinase 5"/>
    <property type="match status" value="1"/>
</dbReference>
<dbReference type="PIRSF" id="PIRSF000538">
    <property type="entry name" value="GlpK"/>
    <property type="match status" value="1"/>
</dbReference>
<evidence type="ECO:0000256" key="4">
    <source>
        <dbReference type="ARBA" id="ARBA00012099"/>
    </source>
</evidence>
<comment type="caution">
    <text evidence="16">The sequence shown here is derived from an EMBL/GenBank/DDBJ whole genome shotgun (WGS) entry which is preliminary data.</text>
</comment>
<comment type="function">
    <text evidence="11">Skin-specific kinase that plays a key role in glycerol metabolism, catalyzing its phosphorylation to produce sn-glycerol 3-phosphate. Involved in skin-specific regulation of sterol regulatory element-binding protein (SREBP) processing and lipid biosynthesis.</text>
</comment>
<dbReference type="InParanoid" id="A0A152A501"/>
<dbReference type="GO" id="GO:0019563">
    <property type="term" value="P:glycerol catabolic process"/>
    <property type="evidence" value="ECO:0007669"/>
    <property type="project" value="UniProtKB-UniPathway"/>
</dbReference>
<keyword evidence="17" id="KW-1185">Reference proteome</keyword>
<keyword evidence="7" id="KW-0547">Nucleotide-binding</keyword>
<dbReference type="OMA" id="TFLTWNH"/>
<evidence type="ECO:0000256" key="7">
    <source>
        <dbReference type="ARBA" id="ARBA00022741"/>
    </source>
</evidence>
<evidence type="ECO:0000256" key="9">
    <source>
        <dbReference type="ARBA" id="ARBA00022840"/>
    </source>
</evidence>
<dbReference type="InterPro" id="IPR018485">
    <property type="entry name" value="FGGY_C"/>
</dbReference>
<dbReference type="STRING" id="361077.A0A152A501"/>
<comment type="subcellular location">
    <subcellularLocation>
        <location evidence="1">Cytoplasm</location>
    </subcellularLocation>
</comment>
<dbReference type="PROSITE" id="PS00445">
    <property type="entry name" value="FGGY_KINASES_2"/>
    <property type="match status" value="1"/>
</dbReference>
<evidence type="ECO:0000256" key="13">
    <source>
        <dbReference type="RuleBase" id="RU003733"/>
    </source>
</evidence>
<evidence type="ECO:0000256" key="10">
    <source>
        <dbReference type="ARBA" id="ARBA00033026"/>
    </source>
</evidence>
<evidence type="ECO:0000313" key="17">
    <source>
        <dbReference type="Proteomes" id="UP000076078"/>
    </source>
</evidence>
<dbReference type="EC" id="2.7.1.30" evidence="4"/>
<dbReference type="GO" id="GO:0006641">
    <property type="term" value="P:triglyceride metabolic process"/>
    <property type="evidence" value="ECO:0007669"/>
    <property type="project" value="TreeGrafter"/>
</dbReference>
<dbReference type="SUPFAM" id="SSF53067">
    <property type="entry name" value="Actin-like ATPase domain"/>
    <property type="match status" value="2"/>
</dbReference>
<dbReference type="Pfam" id="PF00370">
    <property type="entry name" value="FGGY_N"/>
    <property type="match status" value="1"/>
</dbReference>
<dbReference type="EMBL" id="LODT01000010">
    <property type="protein sequence ID" value="KYR01310.1"/>
    <property type="molecule type" value="Genomic_DNA"/>
</dbReference>
<dbReference type="InterPro" id="IPR000577">
    <property type="entry name" value="Carb_kinase_FGGY"/>
</dbReference>
<sequence length="550" mass="61212">MEPNNNNINNNEKGYIIAIDVGTTNIRSIIFDSALNIVSKSTQQIPLITNENKPGYIEQDPIQLWEACKIVVKESIANSPASGDKITLIKSIGITNQRSTFLTWRRDNGKPLHNLITWQDSRSSEICKNANNSVALKGIHGATKFAHLFTGKPRFLAASNIEFSTAHSSTRLAWVLENLPEAKQAAKEGQMLFGTIDTWLLWNLTGGKQHATDYSNISATGLYDPFEMVYNSVVFYLFNIPYNIMPKVYDTSYHYGNTIEELFGIEIPINALAGDQQSAMFGECCFQEGDTKFTIGTGCFVDINTGSQARASSFGMYPIIGWKIGSEINYLMEGKGMAAGTVVDWAQSFGMFNDPWETSEMANSVPHSQGVVFVPALTGLAPPQNDSLARGLIIGLTPSTKREHVVRALLESFGFRCKELVDGIVSDGYTKIKKIVADGGVCQNDFVMQFISDICGFKVDRAAHPEMTAAGVCMLSGLNIGFWKSKDELVQLRQSSKIFECKMSKDQRKLLFKRWQRAVKRCQNWASDQNEFEDYDGDTYTNSYNSLNEK</sequence>
<evidence type="ECO:0000256" key="5">
    <source>
        <dbReference type="ARBA" id="ARBA00022490"/>
    </source>
</evidence>
<dbReference type="CDD" id="cd07793">
    <property type="entry name" value="ASKHA_NBD_FGGY_GK5-like"/>
    <property type="match status" value="1"/>
</dbReference>
<evidence type="ECO:0000256" key="12">
    <source>
        <dbReference type="ARBA" id="ARBA00047192"/>
    </source>
</evidence>